<name>A0A926VHC1_9CYAN</name>
<accession>A0A926VHC1</accession>
<comment type="caution">
    <text evidence="4">The sequence shown here is derived from an EMBL/GenBank/DDBJ whole genome shotgun (WGS) entry which is preliminary data.</text>
</comment>
<evidence type="ECO:0000256" key="2">
    <source>
        <dbReference type="SAM" id="MobiDB-lite"/>
    </source>
</evidence>
<dbReference type="RefSeq" id="WP_190469192.1">
    <property type="nucleotide sequence ID" value="NZ_JACJPW010000067.1"/>
</dbReference>
<dbReference type="Proteomes" id="UP000641646">
    <property type="component" value="Unassembled WGS sequence"/>
</dbReference>
<keyword evidence="1" id="KW-0175">Coiled coil</keyword>
<feature type="transmembrane region" description="Helical" evidence="3">
    <location>
        <begin position="31"/>
        <end position="53"/>
    </location>
</feature>
<reference evidence="4" key="1">
    <citation type="journal article" date="2015" name="ISME J.">
        <title>Draft Genome Sequence of Streptomyces incarnatus NRRL8089, which Produces the Nucleoside Antibiotic Sinefungin.</title>
        <authorList>
            <person name="Oshima K."/>
            <person name="Hattori M."/>
            <person name="Shimizu H."/>
            <person name="Fukuda K."/>
            <person name="Nemoto M."/>
            <person name="Inagaki K."/>
            <person name="Tamura T."/>
        </authorList>
    </citation>
    <scope>NUCLEOTIDE SEQUENCE</scope>
    <source>
        <strain evidence="4">FACHB-1375</strain>
    </source>
</reference>
<reference evidence="4" key="2">
    <citation type="submission" date="2020-08" db="EMBL/GenBank/DDBJ databases">
        <authorList>
            <person name="Chen M."/>
            <person name="Teng W."/>
            <person name="Zhao L."/>
            <person name="Hu C."/>
            <person name="Zhou Y."/>
            <person name="Han B."/>
            <person name="Song L."/>
            <person name="Shu W."/>
        </authorList>
    </citation>
    <scope>NUCLEOTIDE SEQUENCE</scope>
    <source>
        <strain evidence="4">FACHB-1375</strain>
    </source>
</reference>
<protein>
    <submittedName>
        <fullName evidence="4">Pilus assembly protein PilO</fullName>
    </submittedName>
</protein>
<dbReference type="EMBL" id="JACJPW010000067">
    <property type="protein sequence ID" value="MBD2183895.1"/>
    <property type="molecule type" value="Genomic_DNA"/>
</dbReference>
<feature type="region of interest" description="Disordered" evidence="2">
    <location>
        <begin position="243"/>
        <end position="265"/>
    </location>
</feature>
<sequence length="265" mass="28714">MTVAENFPGQGSGDADSSSPSVFGIQLTPPVIGALVAVLGLAGAGFLTFQLVMPKLEEYNTKKAEIQTKEEKKKNLEKIKEEVKAAEVKVADAERQKAGVTALFANPKSLNTLLFDLNKSIDARNSNLPEDRIKARLTKFEPDPTSSGIVYDSSFGAQINGKIYRQVYNVQVEGTFDQIRLFLIDLERQKSLSVVKELKSTLAETTQRIAVDQQDGKIVPIGNPETKISTSFKLQVLRPLTPEEQKSVAPAPATSGASPSPAPTK</sequence>
<proteinExistence type="predicted"/>
<dbReference type="AlphaFoldDB" id="A0A926VHC1"/>
<keyword evidence="5" id="KW-1185">Reference proteome</keyword>
<organism evidence="4 5">
    <name type="scientific">Aerosakkonema funiforme FACHB-1375</name>
    <dbReference type="NCBI Taxonomy" id="2949571"/>
    <lineage>
        <taxon>Bacteria</taxon>
        <taxon>Bacillati</taxon>
        <taxon>Cyanobacteriota</taxon>
        <taxon>Cyanophyceae</taxon>
        <taxon>Oscillatoriophycideae</taxon>
        <taxon>Aerosakkonematales</taxon>
        <taxon>Aerosakkonemataceae</taxon>
        <taxon>Aerosakkonema</taxon>
    </lineage>
</organism>
<feature type="compositionally biased region" description="Low complexity" evidence="2">
    <location>
        <begin position="249"/>
        <end position="259"/>
    </location>
</feature>
<evidence type="ECO:0000313" key="4">
    <source>
        <dbReference type="EMBL" id="MBD2183895.1"/>
    </source>
</evidence>
<keyword evidence="3" id="KW-0812">Transmembrane</keyword>
<evidence type="ECO:0000256" key="3">
    <source>
        <dbReference type="SAM" id="Phobius"/>
    </source>
</evidence>
<feature type="coiled-coil region" evidence="1">
    <location>
        <begin position="56"/>
        <end position="96"/>
    </location>
</feature>
<evidence type="ECO:0000256" key="1">
    <source>
        <dbReference type="SAM" id="Coils"/>
    </source>
</evidence>
<keyword evidence="3" id="KW-1133">Transmembrane helix</keyword>
<evidence type="ECO:0000313" key="5">
    <source>
        <dbReference type="Proteomes" id="UP000641646"/>
    </source>
</evidence>
<gene>
    <name evidence="4" type="ORF">H6G03_22980</name>
</gene>
<keyword evidence="3" id="KW-0472">Membrane</keyword>
<feature type="region of interest" description="Disordered" evidence="2">
    <location>
        <begin position="1"/>
        <end position="20"/>
    </location>
</feature>